<accession>A0ABW4CL24</accession>
<name>A0ABW4CL24_9LACO</name>
<proteinExistence type="predicted"/>
<dbReference type="RefSeq" id="WP_379888151.1">
    <property type="nucleotide sequence ID" value="NZ_JBHTOC010000019.1"/>
</dbReference>
<sequence length="40" mass="4639">MPRSKHTAEEKLAILNEYQQSGLPFQTFARQHGIDPETLR</sequence>
<reference evidence="1" key="3">
    <citation type="submission" date="2024-09" db="EMBL/GenBank/DDBJ databases">
        <authorList>
            <person name="Sun Q."/>
            <person name="Mori K."/>
        </authorList>
    </citation>
    <scope>NUCLEOTIDE SEQUENCE</scope>
    <source>
        <strain evidence="1">CCM 8980</strain>
    </source>
</reference>
<comment type="caution">
    <text evidence="1">The sequence shown here is derived from an EMBL/GenBank/DDBJ whole genome shotgun (WGS) entry which is preliminary data.</text>
</comment>
<dbReference type="InterPro" id="IPR009057">
    <property type="entry name" value="Homeodomain-like_sf"/>
</dbReference>
<evidence type="ECO:0000313" key="2">
    <source>
        <dbReference type="EMBL" id="MFD1431051.1"/>
    </source>
</evidence>
<dbReference type="SUPFAM" id="SSF46689">
    <property type="entry name" value="Homeodomain-like"/>
    <property type="match status" value="1"/>
</dbReference>
<feature type="non-terminal residue" evidence="1">
    <location>
        <position position="40"/>
    </location>
</feature>
<reference evidence="1" key="1">
    <citation type="journal article" date="2014" name="Int. J. Syst. Evol. Microbiol.">
        <title>Complete genome of a new Firmicutes species belonging to the dominant human colonic microbiota ('Ruminococcus bicirculans') reveals two chromosomes and a selective capacity to utilize plant glucans.</title>
        <authorList>
            <consortium name="NISC Comparative Sequencing Program"/>
            <person name="Wegmann U."/>
            <person name="Louis P."/>
            <person name="Goesmann A."/>
            <person name="Henrissat B."/>
            <person name="Duncan S.H."/>
            <person name="Flint H.J."/>
        </authorList>
    </citation>
    <scope>NUCLEOTIDE SEQUENCE</scope>
    <source>
        <strain evidence="1">CCM 8980</strain>
    </source>
</reference>
<dbReference type="Pfam" id="PF01527">
    <property type="entry name" value="HTH_Tnp_1"/>
    <property type="match status" value="1"/>
</dbReference>
<reference evidence="3" key="2">
    <citation type="journal article" date="2019" name="Int. J. Syst. Evol. Microbiol.">
        <title>The Global Catalogue of Microorganisms (GCM) 10K type strain sequencing project: providing services to taxonomists for standard genome sequencing and annotation.</title>
        <authorList>
            <consortium name="The Broad Institute Genomics Platform"/>
            <consortium name="The Broad Institute Genome Sequencing Center for Infectious Disease"/>
            <person name="Wu L."/>
            <person name="Ma J."/>
        </authorList>
    </citation>
    <scope>NUCLEOTIDE SEQUENCE [LARGE SCALE GENOMIC DNA]</scope>
    <source>
        <strain evidence="3">CCM 8980</strain>
    </source>
</reference>
<dbReference type="EMBL" id="JBHTOC010000019">
    <property type="protein sequence ID" value="MFD1430849.1"/>
    <property type="molecule type" value="Genomic_DNA"/>
</dbReference>
<gene>
    <name evidence="1" type="ORF">ACFQ4P_11435</name>
    <name evidence="2" type="ORF">ACFQ4P_12615</name>
</gene>
<dbReference type="Proteomes" id="UP001597196">
    <property type="component" value="Unassembled WGS sequence"/>
</dbReference>
<dbReference type="EMBL" id="JBHTOC010000030">
    <property type="protein sequence ID" value="MFD1431051.1"/>
    <property type="molecule type" value="Genomic_DNA"/>
</dbReference>
<evidence type="ECO:0000313" key="3">
    <source>
        <dbReference type="Proteomes" id="UP001597196"/>
    </source>
</evidence>
<evidence type="ECO:0000313" key="1">
    <source>
        <dbReference type="EMBL" id="MFD1430849.1"/>
    </source>
</evidence>
<dbReference type="InterPro" id="IPR002514">
    <property type="entry name" value="Transposase_8"/>
</dbReference>
<protein>
    <submittedName>
        <fullName evidence="1">Transposase</fullName>
    </submittedName>
</protein>
<keyword evidence="3" id="KW-1185">Reference proteome</keyword>
<organism evidence="1 3">
    <name type="scientific">Lacticaseibacillus mingshuiensis</name>
    <dbReference type="NCBI Taxonomy" id="2799574"/>
    <lineage>
        <taxon>Bacteria</taxon>
        <taxon>Bacillati</taxon>
        <taxon>Bacillota</taxon>
        <taxon>Bacilli</taxon>
        <taxon>Lactobacillales</taxon>
        <taxon>Lactobacillaceae</taxon>
        <taxon>Lacticaseibacillus</taxon>
    </lineage>
</organism>